<dbReference type="Gene3D" id="3.30.930.10">
    <property type="entry name" value="Bira Bifunctional Protein, Domain 2"/>
    <property type="match status" value="1"/>
</dbReference>
<dbReference type="InterPro" id="IPR033656">
    <property type="entry name" value="HisRS_anticodon"/>
</dbReference>
<dbReference type="InterPro" id="IPR004516">
    <property type="entry name" value="HisRS/HisZ"/>
</dbReference>
<dbReference type="GO" id="GO:0005737">
    <property type="term" value="C:cytoplasm"/>
    <property type="evidence" value="ECO:0007669"/>
    <property type="project" value="UniProtKB-SubCell"/>
</dbReference>
<dbReference type="PROSITE" id="PS50862">
    <property type="entry name" value="AA_TRNA_LIGASE_II"/>
    <property type="match status" value="1"/>
</dbReference>
<dbReference type="NCBIfam" id="TIGR00442">
    <property type="entry name" value="hisS"/>
    <property type="match status" value="1"/>
</dbReference>
<dbReference type="PANTHER" id="PTHR11476">
    <property type="entry name" value="HISTIDYL-TRNA SYNTHETASE"/>
    <property type="match status" value="1"/>
</dbReference>
<feature type="binding site" evidence="11">
    <location>
        <begin position="298"/>
        <end position="299"/>
    </location>
    <ligand>
        <name>L-histidine</name>
        <dbReference type="ChEBI" id="CHEBI:57595"/>
    </ligand>
</feature>
<dbReference type="Proteomes" id="UP000285517">
    <property type="component" value="Chromosome"/>
</dbReference>
<evidence type="ECO:0000256" key="9">
    <source>
        <dbReference type="ARBA" id="ARBA00047639"/>
    </source>
</evidence>
<evidence type="ECO:0000256" key="11">
    <source>
        <dbReference type="PIRSR" id="PIRSR001549-1"/>
    </source>
</evidence>
<dbReference type="RefSeq" id="WP_128248843.1">
    <property type="nucleotide sequence ID" value="NZ_CP034951.1"/>
</dbReference>
<feature type="binding site" evidence="11">
    <location>
        <position position="130"/>
    </location>
    <ligand>
        <name>L-histidine</name>
        <dbReference type="ChEBI" id="CHEBI:57595"/>
    </ligand>
</feature>
<feature type="domain" description="Aminoacyl-transfer RNA synthetases class-II family profile" evidence="12">
    <location>
        <begin position="1"/>
        <end position="398"/>
    </location>
</feature>
<accession>A0A410FZN2</accession>
<keyword evidence="3 10" id="KW-0963">Cytoplasm</keyword>
<dbReference type="EMBL" id="CP034951">
    <property type="protein sequence ID" value="QAA80443.1"/>
    <property type="molecule type" value="Genomic_DNA"/>
</dbReference>
<evidence type="ECO:0000259" key="12">
    <source>
        <dbReference type="PROSITE" id="PS50862"/>
    </source>
</evidence>
<dbReference type="InterPro" id="IPR004154">
    <property type="entry name" value="Anticodon-bd"/>
</dbReference>
<feature type="binding site" evidence="11">
    <location>
        <position position="148"/>
    </location>
    <ligand>
        <name>L-histidine</name>
        <dbReference type="ChEBI" id="CHEBI:57595"/>
    </ligand>
</feature>
<gene>
    <name evidence="10" type="primary">hisS</name>
    <name evidence="13" type="ORF">EI546_01275</name>
</gene>
<dbReference type="KEGG" id="aev:EI546_01275"/>
<dbReference type="FunFam" id="3.30.930.10:FF:000093">
    <property type="entry name" value="Histidine--tRNA ligase"/>
    <property type="match status" value="1"/>
</dbReference>
<comment type="subunit">
    <text evidence="2 10">Homodimer.</text>
</comment>
<keyword evidence="6 10" id="KW-0067">ATP-binding</keyword>
<evidence type="ECO:0000256" key="2">
    <source>
        <dbReference type="ARBA" id="ARBA00011738"/>
    </source>
</evidence>
<dbReference type="InterPro" id="IPR045864">
    <property type="entry name" value="aa-tRNA-synth_II/BPL/LPL"/>
</dbReference>
<dbReference type="SUPFAM" id="SSF52954">
    <property type="entry name" value="Class II aaRS ABD-related"/>
    <property type="match status" value="1"/>
</dbReference>
<evidence type="ECO:0000256" key="8">
    <source>
        <dbReference type="ARBA" id="ARBA00023146"/>
    </source>
</evidence>
<comment type="catalytic activity">
    <reaction evidence="9 10">
        <text>tRNA(His) + L-histidine + ATP = L-histidyl-tRNA(His) + AMP + diphosphate + H(+)</text>
        <dbReference type="Rhea" id="RHEA:17313"/>
        <dbReference type="Rhea" id="RHEA-COMP:9665"/>
        <dbReference type="Rhea" id="RHEA-COMP:9689"/>
        <dbReference type="ChEBI" id="CHEBI:15378"/>
        <dbReference type="ChEBI" id="CHEBI:30616"/>
        <dbReference type="ChEBI" id="CHEBI:33019"/>
        <dbReference type="ChEBI" id="CHEBI:57595"/>
        <dbReference type="ChEBI" id="CHEBI:78442"/>
        <dbReference type="ChEBI" id="CHEBI:78527"/>
        <dbReference type="ChEBI" id="CHEBI:456215"/>
        <dbReference type="EC" id="6.1.1.21"/>
    </reaction>
</comment>
<keyword evidence="4 10" id="KW-0436">Ligase</keyword>
<keyword evidence="5 10" id="KW-0547">Nucleotide-binding</keyword>
<comment type="similarity">
    <text evidence="1 10">Belongs to the class-II aminoacyl-tRNA synthetase family.</text>
</comment>
<dbReference type="Pfam" id="PF13393">
    <property type="entry name" value="tRNA-synt_His"/>
    <property type="match status" value="1"/>
</dbReference>
<keyword evidence="7 10" id="KW-0648">Protein biosynthesis</keyword>
<dbReference type="OrthoDB" id="9800814at2"/>
<dbReference type="InterPro" id="IPR041715">
    <property type="entry name" value="HisRS-like_core"/>
</dbReference>
<dbReference type="AlphaFoldDB" id="A0A410FZN2"/>
<sequence>MKPSIPKGTRDFSPEEVARRNYIFDSIKRNFALYGFQPIETPSFENSDTLMGKYGEEGDRLIFKILNSGDYLSKVDATLYSEKDSQKITSKISEKALRYDLTVPFARYVVQHQNEITFPFKRYQIQPVWRADRPQKGRFREFYQCDADVVGSKSLWQEVEFIQLYDAVFSELGLKGVIIKINNRKILAGIAETIGAEDKLIDFTVALDKLDKIGEEGVKREMREKGIPEEALTKLQPLFSMKGTALKQLESLKQLLNNSKIGIQGVEELEFISKTIEALGLQTSFFQIDVTLARGLNYYTGAIIEVSAPEEVNMGSIGGGGRYDDLTGIFGLKDMSGMGISFGLDRIYLVLDELNLFPETVSENSKALFINFGENEALYAMTAIKNLRQKGIAVEMYPDSAKMGKQMGYADKRNIPFTILAGESEMKGQIFTLKNMKTGEQQSLDFEGLKNALKN</sequence>
<dbReference type="Pfam" id="PF03129">
    <property type="entry name" value="HGTP_anticodon"/>
    <property type="match status" value="1"/>
</dbReference>
<proteinExistence type="inferred from homology"/>
<dbReference type="HAMAP" id="MF_00127">
    <property type="entry name" value="His_tRNA_synth"/>
    <property type="match status" value="1"/>
</dbReference>
<dbReference type="CDD" id="cd00773">
    <property type="entry name" value="HisRS-like_core"/>
    <property type="match status" value="1"/>
</dbReference>
<dbReference type="InterPro" id="IPR006195">
    <property type="entry name" value="aa-tRNA-synth_II"/>
</dbReference>
<feature type="binding site" evidence="11">
    <location>
        <position position="294"/>
    </location>
    <ligand>
        <name>L-histidine</name>
        <dbReference type="ChEBI" id="CHEBI:57595"/>
    </ligand>
</feature>
<evidence type="ECO:0000313" key="14">
    <source>
        <dbReference type="Proteomes" id="UP000285517"/>
    </source>
</evidence>
<keyword evidence="8 10" id="KW-0030">Aminoacyl-tRNA synthetase</keyword>
<dbReference type="Gene3D" id="3.40.50.800">
    <property type="entry name" value="Anticodon-binding domain"/>
    <property type="match status" value="1"/>
</dbReference>
<dbReference type="EC" id="6.1.1.21" evidence="10"/>
<organism evidence="13 14">
    <name type="scientific">Aequorivita ciconiae</name>
    <dbReference type="NCBI Taxonomy" id="2494375"/>
    <lineage>
        <taxon>Bacteria</taxon>
        <taxon>Pseudomonadati</taxon>
        <taxon>Bacteroidota</taxon>
        <taxon>Flavobacteriia</taxon>
        <taxon>Flavobacteriales</taxon>
        <taxon>Flavobacteriaceae</taxon>
        <taxon>Aequorivita</taxon>
    </lineage>
</organism>
<evidence type="ECO:0000256" key="3">
    <source>
        <dbReference type="ARBA" id="ARBA00022490"/>
    </source>
</evidence>
<evidence type="ECO:0000256" key="7">
    <source>
        <dbReference type="ARBA" id="ARBA00022917"/>
    </source>
</evidence>
<evidence type="ECO:0000256" key="6">
    <source>
        <dbReference type="ARBA" id="ARBA00022840"/>
    </source>
</evidence>
<feature type="binding site" evidence="11">
    <location>
        <begin position="100"/>
        <end position="102"/>
    </location>
    <ligand>
        <name>L-histidine</name>
        <dbReference type="ChEBI" id="CHEBI:57595"/>
    </ligand>
</feature>
<evidence type="ECO:0000256" key="5">
    <source>
        <dbReference type="ARBA" id="ARBA00022741"/>
    </source>
</evidence>
<dbReference type="GO" id="GO:0005524">
    <property type="term" value="F:ATP binding"/>
    <property type="evidence" value="ECO:0007669"/>
    <property type="project" value="UniProtKB-UniRule"/>
</dbReference>
<name>A0A410FZN2_9FLAO</name>
<dbReference type="InterPro" id="IPR015807">
    <property type="entry name" value="His-tRNA-ligase"/>
</dbReference>
<evidence type="ECO:0000256" key="1">
    <source>
        <dbReference type="ARBA" id="ARBA00008226"/>
    </source>
</evidence>
<keyword evidence="14" id="KW-1185">Reference proteome</keyword>
<dbReference type="InterPro" id="IPR036621">
    <property type="entry name" value="Anticodon-bd_dom_sf"/>
</dbReference>
<protein>
    <recommendedName>
        <fullName evidence="10">Histidine--tRNA ligase</fullName>
        <ecNumber evidence="10">6.1.1.21</ecNumber>
    </recommendedName>
    <alternativeName>
        <fullName evidence="10">Histidyl-tRNA synthetase</fullName>
        <shortName evidence="10">HisRS</shortName>
    </alternativeName>
</protein>
<dbReference type="SUPFAM" id="SSF55681">
    <property type="entry name" value="Class II aaRS and biotin synthetases"/>
    <property type="match status" value="1"/>
</dbReference>
<feature type="binding site" evidence="11">
    <location>
        <position position="144"/>
    </location>
    <ligand>
        <name>L-histidine</name>
        <dbReference type="ChEBI" id="CHEBI:57595"/>
    </ligand>
</feature>
<dbReference type="CDD" id="cd00859">
    <property type="entry name" value="HisRS_anticodon"/>
    <property type="match status" value="1"/>
</dbReference>
<reference evidence="13 14" key="1">
    <citation type="submission" date="2019-01" db="EMBL/GenBank/DDBJ databases">
        <title>Complete genome sequencing of Aequorivita sp. H23M31.</title>
        <authorList>
            <person name="Bae J.-W."/>
        </authorList>
    </citation>
    <scope>NUCLEOTIDE SEQUENCE [LARGE SCALE GENOMIC DNA]</scope>
    <source>
        <strain evidence="13 14">H23M31</strain>
    </source>
</reference>
<dbReference type="PANTHER" id="PTHR11476:SF7">
    <property type="entry name" value="HISTIDINE--TRNA LIGASE"/>
    <property type="match status" value="1"/>
</dbReference>
<dbReference type="GO" id="GO:0004821">
    <property type="term" value="F:histidine-tRNA ligase activity"/>
    <property type="evidence" value="ECO:0007669"/>
    <property type="project" value="UniProtKB-UniRule"/>
</dbReference>
<evidence type="ECO:0000256" key="4">
    <source>
        <dbReference type="ARBA" id="ARBA00022598"/>
    </source>
</evidence>
<evidence type="ECO:0000313" key="13">
    <source>
        <dbReference type="EMBL" id="QAA80443.1"/>
    </source>
</evidence>
<dbReference type="GO" id="GO:0006427">
    <property type="term" value="P:histidyl-tRNA aminoacylation"/>
    <property type="evidence" value="ECO:0007669"/>
    <property type="project" value="UniProtKB-UniRule"/>
</dbReference>
<comment type="subcellular location">
    <subcellularLocation>
        <location evidence="10">Cytoplasm</location>
    </subcellularLocation>
</comment>
<dbReference type="PIRSF" id="PIRSF001549">
    <property type="entry name" value="His-tRNA_synth"/>
    <property type="match status" value="1"/>
</dbReference>
<evidence type="ECO:0000256" key="10">
    <source>
        <dbReference type="HAMAP-Rule" id="MF_00127"/>
    </source>
</evidence>